<evidence type="ECO:0000256" key="1">
    <source>
        <dbReference type="SAM" id="Phobius"/>
    </source>
</evidence>
<proteinExistence type="predicted"/>
<sequence length="106" mass="12315">MKYSWLYILPLLIYALLNNTVEAFSLVYYLLLVAAFFAFRLAKLRYPRNVYPWTARAAQLSFYATTIALLLRDRFFDALIVNGLLALTLLFVLLDLFLPKKEQSPS</sequence>
<protein>
    <submittedName>
        <fullName evidence="2">Uncharacterized protein</fullName>
    </submittedName>
</protein>
<evidence type="ECO:0000313" key="2">
    <source>
        <dbReference type="EMBL" id="AQQ55095.1"/>
    </source>
</evidence>
<dbReference type="AlphaFoldDB" id="A0A1Q2L3Q4"/>
<dbReference type="Proteomes" id="UP000188184">
    <property type="component" value="Chromosome"/>
</dbReference>
<keyword evidence="1" id="KW-0472">Membrane</keyword>
<gene>
    <name evidence="2" type="ORF">B0X71_10980</name>
</gene>
<dbReference type="KEGG" id="pmar:B0X71_10980"/>
<feature type="transmembrane region" description="Helical" evidence="1">
    <location>
        <begin position="20"/>
        <end position="41"/>
    </location>
</feature>
<dbReference type="RefSeq" id="WP_156889861.1">
    <property type="nucleotide sequence ID" value="NZ_CP019640.1"/>
</dbReference>
<organism evidence="2 3">
    <name type="scientific">Planococcus lenghuensis</name>
    <dbReference type="NCBI Taxonomy" id="2213202"/>
    <lineage>
        <taxon>Bacteria</taxon>
        <taxon>Bacillati</taxon>
        <taxon>Bacillota</taxon>
        <taxon>Bacilli</taxon>
        <taxon>Bacillales</taxon>
        <taxon>Caryophanaceae</taxon>
        <taxon>Planococcus</taxon>
    </lineage>
</organism>
<keyword evidence="1" id="KW-1133">Transmembrane helix</keyword>
<keyword evidence="3" id="KW-1185">Reference proteome</keyword>
<feature type="transmembrane region" description="Helical" evidence="1">
    <location>
        <begin position="78"/>
        <end position="98"/>
    </location>
</feature>
<dbReference type="OrthoDB" id="2427957at2"/>
<keyword evidence="1" id="KW-0812">Transmembrane</keyword>
<accession>A0A1Q2L3Q4</accession>
<dbReference type="EMBL" id="CP019640">
    <property type="protein sequence ID" value="AQQ55095.1"/>
    <property type="molecule type" value="Genomic_DNA"/>
</dbReference>
<name>A0A1Q2L3Q4_9BACL</name>
<evidence type="ECO:0000313" key="3">
    <source>
        <dbReference type="Proteomes" id="UP000188184"/>
    </source>
</evidence>
<reference evidence="2 3" key="1">
    <citation type="submission" date="2017-02" db="EMBL/GenBank/DDBJ databases">
        <title>The complete genomic sequence of a novel cold adapted crude oil-degrading bacterium Planococcus qaidamina Y42.</title>
        <authorList>
            <person name="Yang R."/>
        </authorList>
    </citation>
    <scope>NUCLEOTIDE SEQUENCE [LARGE SCALE GENOMIC DNA]</scope>
    <source>
        <strain evidence="2 3">Y42</strain>
    </source>
</reference>